<keyword evidence="1" id="KW-0479">Metal-binding</keyword>
<keyword evidence="4" id="KW-0862">Zinc</keyword>
<dbReference type="AlphaFoldDB" id="A0AAD1XH25"/>
<keyword evidence="3 5" id="KW-0863">Zinc-finger</keyword>
<keyword evidence="8" id="KW-1185">Reference proteome</keyword>
<keyword evidence="2" id="KW-0677">Repeat</keyword>
<organism evidence="7 8">
    <name type="scientific">Euplotes crassus</name>
    <dbReference type="NCBI Taxonomy" id="5936"/>
    <lineage>
        <taxon>Eukaryota</taxon>
        <taxon>Sar</taxon>
        <taxon>Alveolata</taxon>
        <taxon>Ciliophora</taxon>
        <taxon>Intramacronucleata</taxon>
        <taxon>Spirotrichea</taxon>
        <taxon>Hypotrichia</taxon>
        <taxon>Euplotida</taxon>
        <taxon>Euplotidae</taxon>
        <taxon>Moneuplotes</taxon>
    </lineage>
</organism>
<feature type="domain" description="C2H2-type" evidence="6">
    <location>
        <begin position="191"/>
        <end position="213"/>
    </location>
</feature>
<evidence type="ECO:0000256" key="1">
    <source>
        <dbReference type="ARBA" id="ARBA00022723"/>
    </source>
</evidence>
<dbReference type="GO" id="GO:0000978">
    <property type="term" value="F:RNA polymerase II cis-regulatory region sequence-specific DNA binding"/>
    <property type="evidence" value="ECO:0007669"/>
    <property type="project" value="TreeGrafter"/>
</dbReference>
<evidence type="ECO:0000256" key="2">
    <source>
        <dbReference type="ARBA" id="ARBA00022737"/>
    </source>
</evidence>
<dbReference type="PANTHER" id="PTHR14003:SF19">
    <property type="entry name" value="YY2 TRANSCRIPTION FACTOR"/>
    <property type="match status" value="1"/>
</dbReference>
<dbReference type="PROSITE" id="PS50157">
    <property type="entry name" value="ZINC_FINGER_C2H2_2"/>
    <property type="match status" value="2"/>
</dbReference>
<name>A0AAD1XH25_EUPCR</name>
<dbReference type="SUPFAM" id="SSF57667">
    <property type="entry name" value="beta-beta-alpha zinc fingers"/>
    <property type="match status" value="1"/>
</dbReference>
<evidence type="ECO:0000256" key="4">
    <source>
        <dbReference type="ARBA" id="ARBA00022833"/>
    </source>
</evidence>
<evidence type="ECO:0000256" key="5">
    <source>
        <dbReference type="PROSITE-ProRule" id="PRU00042"/>
    </source>
</evidence>
<dbReference type="InterPro" id="IPR036236">
    <property type="entry name" value="Znf_C2H2_sf"/>
</dbReference>
<proteinExistence type="predicted"/>
<reference evidence="7" key="1">
    <citation type="submission" date="2023-07" db="EMBL/GenBank/DDBJ databases">
        <authorList>
            <consortium name="AG Swart"/>
            <person name="Singh M."/>
            <person name="Singh A."/>
            <person name="Seah K."/>
            <person name="Emmerich C."/>
        </authorList>
    </citation>
    <scope>NUCLEOTIDE SEQUENCE</scope>
    <source>
        <strain evidence="7">DP1</strain>
    </source>
</reference>
<dbReference type="GO" id="GO:0008270">
    <property type="term" value="F:zinc ion binding"/>
    <property type="evidence" value="ECO:0007669"/>
    <property type="project" value="UniProtKB-KW"/>
</dbReference>
<dbReference type="Pfam" id="PF00096">
    <property type="entry name" value="zf-C2H2"/>
    <property type="match status" value="1"/>
</dbReference>
<dbReference type="GO" id="GO:0005667">
    <property type="term" value="C:transcription regulator complex"/>
    <property type="evidence" value="ECO:0007669"/>
    <property type="project" value="TreeGrafter"/>
</dbReference>
<dbReference type="PANTHER" id="PTHR14003">
    <property type="entry name" value="TRANSCRIPTIONAL REPRESSOR PROTEIN YY"/>
    <property type="match status" value="1"/>
</dbReference>
<dbReference type="GO" id="GO:0000981">
    <property type="term" value="F:DNA-binding transcription factor activity, RNA polymerase II-specific"/>
    <property type="evidence" value="ECO:0007669"/>
    <property type="project" value="TreeGrafter"/>
</dbReference>
<protein>
    <recommendedName>
        <fullName evidence="6">C2H2-type domain-containing protein</fullName>
    </recommendedName>
</protein>
<dbReference type="InterPro" id="IPR013087">
    <property type="entry name" value="Znf_C2H2_type"/>
</dbReference>
<sequence length="213" mass="23895">MSASRSSNALSNKNDLGSIKIAHKNYPPFNIERGKSLPSLNDVASQLSSSHQPGSNRINGDLALIKSKHCVKSTSAESSDVLGEGSLGFTGNQAAGSLQVENIANPRQKFCTCGLDKKQQRLVNRVLTVNNLDYLYKLREYDYRIKEKNSPITGRPMYVYVCQYKGVCKKEFERSWNLLDHCRVHMGIKPYTCPICNKKFTQKGNLNKHLTTH</sequence>
<evidence type="ECO:0000259" key="6">
    <source>
        <dbReference type="PROSITE" id="PS50157"/>
    </source>
</evidence>
<dbReference type="Gene3D" id="3.30.160.60">
    <property type="entry name" value="Classic Zinc Finger"/>
    <property type="match status" value="2"/>
</dbReference>
<evidence type="ECO:0000313" key="8">
    <source>
        <dbReference type="Proteomes" id="UP001295684"/>
    </source>
</evidence>
<accession>A0AAD1XH25</accession>
<dbReference type="GO" id="GO:0031519">
    <property type="term" value="C:PcG protein complex"/>
    <property type="evidence" value="ECO:0007669"/>
    <property type="project" value="TreeGrafter"/>
</dbReference>
<evidence type="ECO:0000313" key="7">
    <source>
        <dbReference type="EMBL" id="CAI2372565.1"/>
    </source>
</evidence>
<gene>
    <name evidence="7" type="ORF">ECRASSUSDP1_LOCUS13896</name>
</gene>
<dbReference type="Proteomes" id="UP001295684">
    <property type="component" value="Unassembled WGS sequence"/>
</dbReference>
<dbReference type="GO" id="GO:0000785">
    <property type="term" value="C:chromatin"/>
    <property type="evidence" value="ECO:0007669"/>
    <property type="project" value="TreeGrafter"/>
</dbReference>
<evidence type="ECO:0000256" key="3">
    <source>
        <dbReference type="ARBA" id="ARBA00022771"/>
    </source>
</evidence>
<dbReference type="SMART" id="SM00355">
    <property type="entry name" value="ZnF_C2H2"/>
    <property type="match status" value="2"/>
</dbReference>
<dbReference type="PROSITE" id="PS00028">
    <property type="entry name" value="ZINC_FINGER_C2H2_1"/>
    <property type="match status" value="1"/>
</dbReference>
<comment type="caution">
    <text evidence="7">The sequence shown here is derived from an EMBL/GenBank/DDBJ whole genome shotgun (WGS) entry which is preliminary data.</text>
</comment>
<dbReference type="FunFam" id="3.30.160.60:FF:002343">
    <property type="entry name" value="Zinc finger protein 33A"/>
    <property type="match status" value="1"/>
</dbReference>
<feature type="domain" description="C2H2-type" evidence="6">
    <location>
        <begin position="160"/>
        <end position="190"/>
    </location>
</feature>
<dbReference type="EMBL" id="CAMPGE010013857">
    <property type="protein sequence ID" value="CAI2372565.1"/>
    <property type="molecule type" value="Genomic_DNA"/>
</dbReference>